<reference evidence="2 3" key="1">
    <citation type="submission" date="2024-04" db="EMBL/GenBank/DDBJ databases">
        <authorList>
            <person name="Rising A."/>
            <person name="Reimegard J."/>
            <person name="Sonavane S."/>
            <person name="Akerstrom W."/>
            <person name="Nylinder S."/>
            <person name="Hedman E."/>
            <person name="Kallberg Y."/>
        </authorList>
    </citation>
    <scope>NUCLEOTIDE SEQUENCE [LARGE SCALE GENOMIC DNA]</scope>
</reference>
<proteinExistence type="predicted"/>
<evidence type="ECO:0000256" key="1">
    <source>
        <dbReference type="SAM" id="SignalP"/>
    </source>
</evidence>
<gene>
    <name evidence="2" type="ORF">LARSCL_LOCUS7843</name>
</gene>
<name>A0AAV1ZUE1_9ARAC</name>
<keyword evidence="1" id="KW-0732">Signal</keyword>
<dbReference type="EMBL" id="CAXIEN010000081">
    <property type="protein sequence ID" value="CAL1275009.1"/>
    <property type="molecule type" value="Genomic_DNA"/>
</dbReference>
<organism evidence="2 3">
    <name type="scientific">Larinioides sclopetarius</name>
    <dbReference type="NCBI Taxonomy" id="280406"/>
    <lineage>
        <taxon>Eukaryota</taxon>
        <taxon>Metazoa</taxon>
        <taxon>Ecdysozoa</taxon>
        <taxon>Arthropoda</taxon>
        <taxon>Chelicerata</taxon>
        <taxon>Arachnida</taxon>
        <taxon>Araneae</taxon>
        <taxon>Araneomorphae</taxon>
        <taxon>Entelegynae</taxon>
        <taxon>Araneoidea</taxon>
        <taxon>Araneidae</taxon>
        <taxon>Larinioides</taxon>
    </lineage>
</organism>
<dbReference type="Proteomes" id="UP001497382">
    <property type="component" value="Unassembled WGS sequence"/>
</dbReference>
<protein>
    <submittedName>
        <fullName evidence="2">Uncharacterized protein</fullName>
    </submittedName>
</protein>
<accession>A0AAV1ZUE1</accession>
<evidence type="ECO:0000313" key="2">
    <source>
        <dbReference type="EMBL" id="CAL1275009.1"/>
    </source>
</evidence>
<comment type="caution">
    <text evidence="2">The sequence shown here is derived from an EMBL/GenBank/DDBJ whole genome shotgun (WGS) entry which is preliminary data.</text>
</comment>
<sequence>MGRFFSATEMQYIPLILAVVFTGHLVSSGGSVENDKFVLQFNCIGSSGNQQLCNSYLHCLNAIEYQYKKPYYECLHQVKPKGGVGSCSNTKELYESTEKRNELNGCYVSLTRQPDGSDWTTIPGLNGFKDCVSNVGAQCLQDKLKVV</sequence>
<dbReference type="AlphaFoldDB" id="A0AAV1ZUE1"/>
<feature type="chain" id="PRO_5043662592" evidence="1">
    <location>
        <begin position="19"/>
        <end position="147"/>
    </location>
</feature>
<feature type="signal peptide" evidence="1">
    <location>
        <begin position="1"/>
        <end position="18"/>
    </location>
</feature>
<keyword evidence="3" id="KW-1185">Reference proteome</keyword>
<evidence type="ECO:0000313" key="3">
    <source>
        <dbReference type="Proteomes" id="UP001497382"/>
    </source>
</evidence>